<dbReference type="InterPro" id="IPR004358">
    <property type="entry name" value="Sig_transdc_His_kin-like_C"/>
</dbReference>
<dbReference type="SUPFAM" id="SSF47384">
    <property type="entry name" value="Homodimeric domain of signal transducing histidine kinase"/>
    <property type="match status" value="1"/>
</dbReference>
<dbReference type="PROSITE" id="PS50109">
    <property type="entry name" value="HIS_KIN"/>
    <property type="match status" value="1"/>
</dbReference>
<dbReference type="InterPro" id="IPR011006">
    <property type="entry name" value="CheY-like_superfamily"/>
</dbReference>
<dbReference type="InterPro" id="IPR005467">
    <property type="entry name" value="His_kinase_dom"/>
</dbReference>
<dbReference type="InterPro" id="IPR036097">
    <property type="entry name" value="HisK_dim/P_sf"/>
</dbReference>
<reference evidence="4" key="1">
    <citation type="journal article" date="2020" name="Nature">
        <title>Giant virus diversity and host interactions through global metagenomics.</title>
        <authorList>
            <person name="Schulz F."/>
            <person name="Roux S."/>
            <person name="Paez-Espino D."/>
            <person name="Jungbluth S."/>
            <person name="Walsh D.A."/>
            <person name="Denef V.J."/>
            <person name="McMahon K.D."/>
            <person name="Konstantinidis K.T."/>
            <person name="Eloe-Fadrosh E.A."/>
            <person name="Kyrpides N.C."/>
            <person name="Woyke T."/>
        </authorList>
    </citation>
    <scope>NUCLEOTIDE SEQUENCE</scope>
    <source>
        <strain evidence="4">GVMAG-M-3300025676-16</strain>
    </source>
</reference>
<sequence>MLNTKFLEYLNNSINKGQDVEDLINIIKIESKSELCTIFLSINNTYQKVLSTLDGDIDLEISTKIYDINYDPSIVTTPTIYKFSLLIPIQTTEHLGLIHLARNSEEFTEYQILPYLSVGISIVQNFLEKEKILFEKNRLNYGKELFLANMSHEIRTPANGVIGYSQLLMQTQLNTTQKSYLQSQNQCSLQLMQIINDLLDFSKLASGKMEVRNDCFCIQEIIETLKNTTGQKIQEKNQSVDFIISEDLNQFMISDKQKVVQILINLISNANKFTDVNGIIKVSFYLNDNKLVISVKDNGIGIAEDKQSKLFSIYEQIENNGTKTGSGLGLAICEKLSTLLNGYIQVKSKEGEGSEFIVMIEYKPFNDYELKLKQDLDLLKDKSVLIVDDNLDNRILLTELLFEWKMKPIACASALEALRLIMGDRHDFSFGLIDIVMPGISGIDLALQIREEKPFFPMIALSSLDTFVNTKEFDEKLDKPINKIKLLETIYRTLIKERKPKSYIGQSDFKSLSSSSDFTQFKKDSKILITEDILYNRTLLENILQSLNYTNITTTENGLEAFNIIEKAYNENEPFEILLLDLRMPIMDGFAVIDKININGWKLPEIIVVTASTMDYDIINCKKMGVKYFITKPIDINQLNEVMLHVSTKKEVF</sequence>
<dbReference type="GO" id="GO:0000155">
    <property type="term" value="F:phosphorelay sensor kinase activity"/>
    <property type="evidence" value="ECO:0007669"/>
    <property type="project" value="InterPro"/>
</dbReference>
<dbReference type="Pfam" id="PF00512">
    <property type="entry name" value="HisKA"/>
    <property type="match status" value="1"/>
</dbReference>
<dbReference type="Pfam" id="PF02518">
    <property type="entry name" value="HATPase_c"/>
    <property type="match status" value="1"/>
</dbReference>
<dbReference type="PANTHER" id="PTHR45339:SF5">
    <property type="entry name" value="HISTIDINE KINASE"/>
    <property type="match status" value="1"/>
</dbReference>
<dbReference type="EMBL" id="MN740295">
    <property type="protein sequence ID" value="QHT98747.1"/>
    <property type="molecule type" value="Genomic_DNA"/>
</dbReference>
<dbReference type="CDD" id="cd17546">
    <property type="entry name" value="REC_hyHK_CKI1_RcsC-like"/>
    <property type="match status" value="2"/>
</dbReference>
<keyword evidence="1" id="KW-0597">Phosphoprotein</keyword>
<protein>
    <recommendedName>
        <fullName evidence="5">Histidine kinase</fullName>
    </recommendedName>
</protein>
<accession>A0A6C0J468</accession>
<dbReference type="Gene3D" id="3.40.50.2300">
    <property type="match status" value="2"/>
</dbReference>
<evidence type="ECO:0000259" key="2">
    <source>
        <dbReference type="PROSITE" id="PS50109"/>
    </source>
</evidence>
<dbReference type="SMART" id="SM00388">
    <property type="entry name" value="HisKA"/>
    <property type="match status" value="1"/>
</dbReference>
<organism evidence="4">
    <name type="scientific">viral metagenome</name>
    <dbReference type="NCBI Taxonomy" id="1070528"/>
    <lineage>
        <taxon>unclassified sequences</taxon>
        <taxon>metagenomes</taxon>
        <taxon>organismal metagenomes</taxon>
    </lineage>
</organism>
<dbReference type="SMART" id="SM00448">
    <property type="entry name" value="REC"/>
    <property type="match status" value="2"/>
</dbReference>
<evidence type="ECO:0000259" key="3">
    <source>
        <dbReference type="PROSITE" id="PS50110"/>
    </source>
</evidence>
<evidence type="ECO:0000256" key="1">
    <source>
        <dbReference type="ARBA" id="ARBA00022553"/>
    </source>
</evidence>
<dbReference type="PROSITE" id="PS50110">
    <property type="entry name" value="RESPONSE_REGULATORY"/>
    <property type="match status" value="2"/>
</dbReference>
<dbReference type="InterPro" id="IPR001789">
    <property type="entry name" value="Sig_transdc_resp-reg_receiver"/>
</dbReference>
<dbReference type="AlphaFoldDB" id="A0A6C0J468"/>
<dbReference type="PANTHER" id="PTHR45339">
    <property type="entry name" value="HYBRID SIGNAL TRANSDUCTION HISTIDINE KINASE J"/>
    <property type="match status" value="1"/>
</dbReference>
<evidence type="ECO:0008006" key="5">
    <source>
        <dbReference type="Google" id="ProtNLM"/>
    </source>
</evidence>
<feature type="domain" description="Response regulatory" evidence="3">
    <location>
        <begin position="383"/>
        <end position="494"/>
    </location>
</feature>
<evidence type="ECO:0000313" key="4">
    <source>
        <dbReference type="EMBL" id="QHT98747.1"/>
    </source>
</evidence>
<dbReference type="CDD" id="cd00082">
    <property type="entry name" value="HisKA"/>
    <property type="match status" value="1"/>
</dbReference>
<dbReference type="InterPro" id="IPR036890">
    <property type="entry name" value="HATPase_C_sf"/>
</dbReference>
<dbReference type="SUPFAM" id="SSF55874">
    <property type="entry name" value="ATPase domain of HSP90 chaperone/DNA topoisomerase II/histidine kinase"/>
    <property type="match status" value="1"/>
</dbReference>
<dbReference type="Pfam" id="PF00072">
    <property type="entry name" value="Response_reg"/>
    <property type="match status" value="2"/>
</dbReference>
<dbReference type="SMART" id="SM00387">
    <property type="entry name" value="HATPase_c"/>
    <property type="match status" value="1"/>
</dbReference>
<dbReference type="InterPro" id="IPR003661">
    <property type="entry name" value="HisK_dim/P_dom"/>
</dbReference>
<dbReference type="SUPFAM" id="SSF52172">
    <property type="entry name" value="CheY-like"/>
    <property type="match status" value="2"/>
</dbReference>
<dbReference type="PRINTS" id="PR00344">
    <property type="entry name" value="BCTRLSENSOR"/>
</dbReference>
<name>A0A6C0J468_9ZZZZ</name>
<feature type="domain" description="Response regulatory" evidence="3">
    <location>
        <begin position="526"/>
        <end position="647"/>
    </location>
</feature>
<proteinExistence type="predicted"/>
<dbReference type="Gene3D" id="3.30.565.10">
    <property type="entry name" value="Histidine kinase-like ATPase, C-terminal domain"/>
    <property type="match status" value="1"/>
</dbReference>
<dbReference type="InterPro" id="IPR003594">
    <property type="entry name" value="HATPase_dom"/>
</dbReference>
<feature type="domain" description="Histidine kinase" evidence="2">
    <location>
        <begin position="149"/>
        <end position="364"/>
    </location>
</feature>
<dbReference type="Gene3D" id="1.10.287.130">
    <property type="match status" value="1"/>
</dbReference>